<reference evidence="1 2" key="1">
    <citation type="journal article" date="2018" name="Nat. Genet.">
        <title>The Rosa genome provides new insights in the design of modern roses.</title>
        <authorList>
            <person name="Bendahmane M."/>
        </authorList>
    </citation>
    <scope>NUCLEOTIDE SEQUENCE [LARGE SCALE GENOMIC DNA]</scope>
    <source>
        <strain evidence="2">cv. Old Blush</strain>
    </source>
</reference>
<protein>
    <submittedName>
        <fullName evidence="1">Uncharacterized protein</fullName>
    </submittedName>
</protein>
<dbReference type="Gramene" id="PRQ47921">
    <property type="protein sequence ID" value="PRQ47921"/>
    <property type="gene ID" value="RchiOBHm_Chr2g0104971"/>
</dbReference>
<dbReference type="Proteomes" id="UP000238479">
    <property type="component" value="Chromosome 2"/>
</dbReference>
<name>A0A2P6RNF8_ROSCH</name>
<organism evidence="1 2">
    <name type="scientific">Rosa chinensis</name>
    <name type="common">China rose</name>
    <dbReference type="NCBI Taxonomy" id="74649"/>
    <lineage>
        <taxon>Eukaryota</taxon>
        <taxon>Viridiplantae</taxon>
        <taxon>Streptophyta</taxon>
        <taxon>Embryophyta</taxon>
        <taxon>Tracheophyta</taxon>
        <taxon>Spermatophyta</taxon>
        <taxon>Magnoliopsida</taxon>
        <taxon>eudicotyledons</taxon>
        <taxon>Gunneridae</taxon>
        <taxon>Pentapetalae</taxon>
        <taxon>rosids</taxon>
        <taxon>fabids</taxon>
        <taxon>Rosales</taxon>
        <taxon>Rosaceae</taxon>
        <taxon>Rosoideae</taxon>
        <taxon>Rosoideae incertae sedis</taxon>
        <taxon>Rosa</taxon>
    </lineage>
</organism>
<comment type="caution">
    <text evidence="1">The sequence shown here is derived from an EMBL/GenBank/DDBJ whole genome shotgun (WGS) entry which is preliminary data.</text>
</comment>
<proteinExistence type="predicted"/>
<gene>
    <name evidence="1" type="ORF">RchiOBHm_Chr2g0104971</name>
</gene>
<evidence type="ECO:0000313" key="2">
    <source>
        <dbReference type="Proteomes" id="UP000238479"/>
    </source>
</evidence>
<sequence length="54" mass="6004">MVGGLNFVIGELGGGGYGGNGGGCWVRRNKKKRIKEIEKKKGERTGLYWSFHNY</sequence>
<dbReference type="AlphaFoldDB" id="A0A2P6RNF8"/>
<keyword evidence="2" id="KW-1185">Reference proteome</keyword>
<accession>A0A2P6RNF8</accession>
<dbReference type="EMBL" id="PDCK01000040">
    <property type="protein sequence ID" value="PRQ47921.1"/>
    <property type="molecule type" value="Genomic_DNA"/>
</dbReference>
<evidence type="ECO:0000313" key="1">
    <source>
        <dbReference type="EMBL" id="PRQ47921.1"/>
    </source>
</evidence>